<dbReference type="Proteomes" id="UP000789525">
    <property type="component" value="Unassembled WGS sequence"/>
</dbReference>
<name>A0ACA9PZA9_9GLOM</name>
<feature type="non-terminal residue" evidence="1">
    <location>
        <position position="1"/>
    </location>
</feature>
<gene>
    <name evidence="1" type="ORF">ACOLOM_LOCUS11631</name>
</gene>
<sequence length="442" mass="49575">DVMKNVDGEPETVFETLAYKLTGVSPPQVTLQEFDQDSREMGRQSEIEAVQAVYPSATYDSETSILSIPCLTAPVSFHVIYPKLHPYPETTRIPPFYISSNSISPYIRLHLTSVVFSAIAPNGERYENESICFNAIEALEAGWEAVEANGPPKLEDVLRNLLPPPTKTAASEEMQLPTGKAKSTSRSKSLDSRTDQHILEEFQTLKASKAYKVMEEARKRLPAWDNREKIKQMIIENQIIIVVGETAVPQFILDGQIESLNGSKTSIIVTQPRRVSVLGVSARVSAERIEDGSVGYSIRGESRTKPTTKLLFCTTGVLLRRMASGDRLESVTHVVVDEVHERSVDSDFLLLELREIIKSNKNLKIILMSATINQRVFSEYFHQAPVIEIPGRTFPVDRLYLEDLLPKIDYRPSLVRGSERLTAEQSESFQTYFEKAGVPKEV</sequence>
<proteinExistence type="predicted"/>
<reference evidence="1" key="1">
    <citation type="submission" date="2021-06" db="EMBL/GenBank/DDBJ databases">
        <authorList>
            <person name="Kallberg Y."/>
            <person name="Tangrot J."/>
            <person name="Rosling A."/>
        </authorList>
    </citation>
    <scope>NUCLEOTIDE SEQUENCE</scope>
    <source>
        <strain evidence="1">CL356</strain>
    </source>
</reference>
<evidence type="ECO:0000313" key="1">
    <source>
        <dbReference type="EMBL" id="CAG8730938.1"/>
    </source>
</evidence>
<evidence type="ECO:0000313" key="2">
    <source>
        <dbReference type="Proteomes" id="UP000789525"/>
    </source>
</evidence>
<protein>
    <submittedName>
        <fullName evidence="1">9404_t:CDS:1</fullName>
    </submittedName>
</protein>
<feature type="non-terminal residue" evidence="1">
    <location>
        <position position="442"/>
    </location>
</feature>
<organism evidence="1 2">
    <name type="scientific">Acaulospora colombiana</name>
    <dbReference type="NCBI Taxonomy" id="27376"/>
    <lineage>
        <taxon>Eukaryota</taxon>
        <taxon>Fungi</taxon>
        <taxon>Fungi incertae sedis</taxon>
        <taxon>Mucoromycota</taxon>
        <taxon>Glomeromycotina</taxon>
        <taxon>Glomeromycetes</taxon>
        <taxon>Diversisporales</taxon>
        <taxon>Acaulosporaceae</taxon>
        <taxon>Acaulospora</taxon>
    </lineage>
</organism>
<dbReference type="EMBL" id="CAJVPT010042829">
    <property type="protein sequence ID" value="CAG8730938.1"/>
    <property type="molecule type" value="Genomic_DNA"/>
</dbReference>
<comment type="caution">
    <text evidence="1">The sequence shown here is derived from an EMBL/GenBank/DDBJ whole genome shotgun (WGS) entry which is preliminary data.</text>
</comment>
<accession>A0ACA9PZA9</accession>
<keyword evidence="2" id="KW-1185">Reference proteome</keyword>